<protein>
    <submittedName>
        <fullName evidence="3">Cell wall hydrolase</fullName>
    </submittedName>
</protein>
<keyword evidence="4" id="KW-1185">Reference proteome</keyword>
<keyword evidence="1" id="KW-0732">Signal</keyword>
<dbReference type="PROSITE" id="PS51257">
    <property type="entry name" value="PROKAR_LIPOPROTEIN"/>
    <property type="match status" value="1"/>
</dbReference>
<dbReference type="Gene3D" id="6.20.240.60">
    <property type="match status" value="1"/>
</dbReference>
<feature type="chain" id="PRO_5045936776" evidence="1">
    <location>
        <begin position="27"/>
        <end position="205"/>
    </location>
</feature>
<organism evidence="3 4">
    <name type="scientific">Alicyclobacillus fastidiosus</name>
    <dbReference type="NCBI Taxonomy" id="392011"/>
    <lineage>
        <taxon>Bacteria</taxon>
        <taxon>Bacillati</taxon>
        <taxon>Bacillota</taxon>
        <taxon>Bacilli</taxon>
        <taxon>Bacillales</taxon>
        <taxon>Alicyclobacillaceae</taxon>
        <taxon>Alicyclobacillus</taxon>
    </lineage>
</organism>
<proteinExistence type="predicted"/>
<dbReference type="GO" id="GO:0016787">
    <property type="term" value="F:hydrolase activity"/>
    <property type="evidence" value="ECO:0007669"/>
    <property type="project" value="UniProtKB-KW"/>
</dbReference>
<sequence length="205" mass="21902">MRFTRAMVGLFAGVAVSCLTMTSAFAATNTVTVQPGSTMWNISKADGISVQSMENANSNVNPNDLEVGTQLVLPTGSQSYDTPGNLYWMEHVINAEAGGESLQAQIAVGDVIMHRMESGSYGGNSVYDVVFQQTDGIYQFSSVPNGYIYTTPDASSIEAAKDVLQNGTEEVPGALVFYNPAQTPAGNWVWSKPTIAQFGHLVFAQ</sequence>
<evidence type="ECO:0000256" key="1">
    <source>
        <dbReference type="SAM" id="SignalP"/>
    </source>
</evidence>
<dbReference type="PROSITE" id="PS51782">
    <property type="entry name" value="LYSM"/>
    <property type="match status" value="1"/>
</dbReference>
<dbReference type="CDD" id="cd00118">
    <property type="entry name" value="LysM"/>
    <property type="match status" value="1"/>
</dbReference>
<dbReference type="Pfam" id="PF01476">
    <property type="entry name" value="LysM"/>
    <property type="match status" value="1"/>
</dbReference>
<dbReference type="InterPro" id="IPR018392">
    <property type="entry name" value="LysM"/>
</dbReference>
<keyword evidence="3" id="KW-0378">Hydrolase</keyword>
<dbReference type="InterPro" id="IPR042047">
    <property type="entry name" value="SleB_dom1"/>
</dbReference>
<feature type="domain" description="LysM" evidence="2">
    <location>
        <begin position="29"/>
        <end position="73"/>
    </location>
</feature>
<evidence type="ECO:0000313" key="4">
    <source>
        <dbReference type="Proteomes" id="UP001164761"/>
    </source>
</evidence>
<dbReference type="InterPro" id="IPR036779">
    <property type="entry name" value="LysM_dom_sf"/>
</dbReference>
<dbReference type="Gene3D" id="1.10.10.2520">
    <property type="entry name" value="Cell wall hydrolase SleB, domain 1"/>
    <property type="match status" value="1"/>
</dbReference>
<evidence type="ECO:0000259" key="2">
    <source>
        <dbReference type="PROSITE" id="PS51782"/>
    </source>
</evidence>
<name>A0ABY6ZFH7_9BACL</name>
<dbReference type="SUPFAM" id="SSF54106">
    <property type="entry name" value="LysM domain"/>
    <property type="match status" value="1"/>
</dbReference>
<evidence type="ECO:0000313" key="3">
    <source>
        <dbReference type="EMBL" id="WAH41257.1"/>
    </source>
</evidence>
<dbReference type="RefSeq" id="WP_268005171.1">
    <property type="nucleotide sequence ID" value="NZ_BSUT01000001.1"/>
</dbReference>
<dbReference type="Proteomes" id="UP001164761">
    <property type="component" value="Chromosome"/>
</dbReference>
<dbReference type="Gene3D" id="3.10.350.10">
    <property type="entry name" value="LysM domain"/>
    <property type="match status" value="1"/>
</dbReference>
<dbReference type="EMBL" id="CP104067">
    <property type="protein sequence ID" value="WAH41257.1"/>
    <property type="molecule type" value="Genomic_DNA"/>
</dbReference>
<dbReference type="InterPro" id="IPR011105">
    <property type="entry name" value="Cell_wall_hydrolase_SleB"/>
</dbReference>
<gene>
    <name evidence="3" type="ORF">NZD89_23830</name>
</gene>
<dbReference type="Pfam" id="PF07486">
    <property type="entry name" value="Hydrolase_2"/>
    <property type="match status" value="1"/>
</dbReference>
<reference evidence="3" key="1">
    <citation type="submission" date="2022-08" db="EMBL/GenBank/DDBJ databases">
        <title>Alicyclobacillus fastidiosus DSM 17978, complete genome.</title>
        <authorList>
            <person name="Wang Q."/>
            <person name="Cai R."/>
            <person name="Wang Z."/>
        </authorList>
    </citation>
    <scope>NUCLEOTIDE SEQUENCE</scope>
    <source>
        <strain evidence="3">DSM 17978</strain>
    </source>
</reference>
<accession>A0ABY6ZFH7</accession>
<feature type="signal peptide" evidence="1">
    <location>
        <begin position="1"/>
        <end position="26"/>
    </location>
</feature>
<dbReference type="SMART" id="SM00257">
    <property type="entry name" value="LysM"/>
    <property type="match status" value="1"/>
</dbReference>